<dbReference type="Gene3D" id="3.90.550.10">
    <property type="entry name" value="Spore Coat Polysaccharide Biosynthesis Protein SpsA, Chain A"/>
    <property type="match status" value="1"/>
</dbReference>
<comment type="subcellular location">
    <subcellularLocation>
        <location evidence="1">Membrane</location>
        <topology evidence="1">Multi-pass membrane protein</topology>
    </subcellularLocation>
</comment>
<dbReference type="InterPro" id="IPR001173">
    <property type="entry name" value="Glyco_trans_2-like"/>
</dbReference>
<dbReference type="GO" id="GO:0016757">
    <property type="term" value="F:glycosyltransferase activity"/>
    <property type="evidence" value="ECO:0007669"/>
    <property type="project" value="UniProtKB-KW"/>
</dbReference>
<evidence type="ECO:0000256" key="1">
    <source>
        <dbReference type="ARBA" id="ARBA00004141"/>
    </source>
</evidence>
<dbReference type="RefSeq" id="WP_119148851.1">
    <property type="nucleotide sequence ID" value="NZ_JBHSOV010000021.1"/>
</dbReference>
<dbReference type="PANTHER" id="PTHR48090:SF1">
    <property type="entry name" value="PROPHAGE BACTOPRENOL GLUCOSYL TRANSFERASE HOMOLOG"/>
    <property type="match status" value="1"/>
</dbReference>
<accession>A0A398CR91</accession>
<proteinExistence type="predicted"/>
<feature type="domain" description="Glycosyltransferase 2-like" evidence="9">
    <location>
        <begin position="13"/>
        <end position="181"/>
    </location>
</feature>
<keyword evidence="4 8" id="KW-0812">Transmembrane</keyword>
<keyword evidence="5 8" id="KW-1133">Transmembrane helix</keyword>
<evidence type="ECO:0000256" key="2">
    <source>
        <dbReference type="ARBA" id="ARBA00022676"/>
    </source>
</evidence>
<dbReference type="EMBL" id="QXJM01000030">
    <property type="protein sequence ID" value="RIE03779.1"/>
    <property type="molecule type" value="Genomic_DNA"/>
</dbReference>
<gene>
    <name evidence="10" type="ORF">D3H35_09505</name>
</gene>
<comment type="caution">
    <text evidence="10">The sequence shown here is derived from an EMBL/GenBank/DDBJ whole genome shotgun (WGS) entry which is preliminary data.</text>
</comment>
<name>A0A398CR91_9BACL</name>
<evidence type="ECO:0000256" key="7">
    <source>
        <dbReference type="SAM" id="MobiDB-lite"/>
    </source>
</evidence>
<protein>
    <submittedName>
        <fullName evidence="10">Glycosyltransferase</fullName>
    </submittedName>
</protein>
<reference evidence="10 11" key="1">
    <citation type="submission" date="2018-09" db="EMBL/GenBank/DDBJ databases">
        <title>Cohnella cavernae sp. nov., isolated from a karst cave.</title>
        <authorList>
            <person name="Zhu H."/>
        </authorList>
    </citation>
    <scope>NUCLEOTIDE SEQUENCE [LARGE SCALE GENOMIC DNA]</scope>
    <source>
        <strain evidence="10 11">K2E09-144</strain>
    </source>
</reference>
<evidence type="ECO:0000256" key="5">
    <source>
        <dbReference type="ARBA" id="ARBA00022989"/>
    </source>
</evidence>
<dbReference type="OrthoDB" id="9807778at2"/>
<dbReference type="SUPFAM" id="SSF53448">
    <property type="entry name" value="Nucleotide-diphospho-sugar transferases"/>
    <property type="match status" value="1"/>
</dbReference>
<evidence type="ECO:0000313" key="11">
    <source>
        <dbReference type="Proteomes" id="UP000266340"/>
    </source>
</evidence>
<evidence type="ECO:0000256" key="6">
    <source>
        <dbReference type="ARBA" id="ARBA00023136"/>
    </source>
</evidence>
<keyword evidence="6 8" id="KW-0472">Membrane</keyword>
<feature type="transmembrane region" description="Helical" evidence="8">
    <location>
        <begin position="276"/>
        <end position="300"/>
    </location>
</feature>
<feature type="transmembrane region" description="Helical" evidence="8">
    <location>
        <begin position="243"/>
        <end position="264"/>
    </location>
</feature>
<dbReference type="CDD" id="cd04187">
    <property type="entry name" value="DPM1_like_bac"/>
    <property type="match status" value="1"/>
</dbReference>
<sequence>MKNRNGGSPVLAIVVPCYNEEPVLSMTVAQLAAVLDNLKLKELISEESFLLFVDDGSKDNTWSLIAQHQASSRHIAGLKLARNAGHQKALWAGLMKAKAFADCVVSIDADLQDDPSIIRDMVIHFHAGCDVVYGVREKRSTDTYFKRQTAESFYKLMVKMGANIVYNHADYRLMSRRALDNLEKYEESNLFIRGLVPMVGLRHATVYYNRAERAAGESKYPLKKMLSFAFDGITSLSVTPIRMVTVTGFIVFLLSIFFGLYALISKLSGHSVSGWASLILSIWFIGGIQLMSIGLIGEYIGKVYIETKRRPRYHIDAEAGLARTEREEASAEQTSIGLSPMMR</sequence>
<organism evidence="10 11">
    <name type="scientific">Cohnella faecalis</name>
    <dbReference type="NCBI Taxonomy" id="2315694"/>
    <lineage>
        <taxon>Bacteria</taxon>
        <taxon>Bacillati</taxon>
        <taxon>Bacillota</taxon>
        <taxon>Bacilli</taxon>
        <taxon>Bacillales</taxon>
        <taxon>Paenibacillaceae</taxon>
        <taxon>Cohnella</taxon>
    </lineage>
</organism>
<dbReference type="GO" id="GO:0005886">
    <property type="term" value="C:plasma membrane"/>
    <property type="evidence" value="ECO:0007669"/>
    <property type="project" value="TreeGrafter"/>
</dbReference>
<evidence type="ECO:0000256" key="4">
    <source>
        <dbReference type="ARBA" id="ARBA00022692"/>
    </source>
</evidence>
<evidence type="ECO:0000259" key="9">
    <source>
        <dbReference type="Pfam" id="PF00535"/>
    </source>
</evidence>
<evidence type="ECO:0000256" key="3">
    <source>
        <dbReference type="ARBA" id="ARBA00022679"/>
    </source>
</evidence>
<dbReference type="InterPro" id="IPR050256">
    <property type="entry name" value="Glycosyltransferase_2"/>
</dbReference>
<dbReference type="Pfam" id="PF00535">
    <property type="entry name" value="Glycos_transf_2"/>
    <property type="match status" value="1"/>
</dbReference>
<dbReference type="PANTHER" id="PTHR48090">
    <property type="entry name" value="UNDECAPRENYL-PHOSPHATE 4-DEOXY-4-FORMAMIDO-L-ARABINOSE TRANSFERASE-RELATED"/>
    <property type="match status" value="1"/>
</dbReference>
<keyword evidence="3 10" id="KW-0808">Transferase</keyword>
<feature type="region of interest" description="Disordered" evidence="7">
    <location>
        <begin position="324"/>
        <end position="343"/>
    </location>
</feature>
<evidence type="ECO:0000256" key="8">
    <source>
        <dbReference type="SAM" id="Phobius"/>
    </source>
</evidence>
<evidence type="ECO:0000313" key="10">
    <source>
        <dbReference type="EMBL" id="RIE03779.1"/>
    </source>
</evidence>
<keyword evidence="2" id="KW-0328">Glycosyltransferase</keyword>
<keyword evidence="11" id="KW-1185">Reference proteome</keyword>
<dbReference type="Proteomes" id="UP000266340">
    <property type="component" value="Unassembled WGS sequence"/>
</dbReference>
<dbReference type="AlphaFoldDB" id="A0A398CR91"/>
<dbReference type="InterPro" id="IPR029044">
    <property type="entry name" value="Nucleotide-diphossugar_trans"/>
</dbReference>